<keyword evidence="2" id="KW-1185">Reference proteome</keyword>
<reference evidence="1 2" key="1">
    <citation type="journal article" date="2021" name="Nat. Plants">
        <title>The Taxus genome provides insights into paclitaxel biosynthesis.</title>
        <authorList>
            <person name="Xiong X."/>
            <person name="Gou J."/>
            <person name="Liao Q."/>
            <person name="Li Y."/>
            <person name="Zhou Q."/>
            <person name="Bi G."/>
            <person name="Li C."/>
            <person name="Du R."/>
            <person name="Wang X."/>
            <person name="Sun T."/>
            <person name="Guo L."/>
            <person name="Liang H."/>
            <person name="Lu P."/>
            <person name="Wu Y."/>
            <person name="Zhang Z."/>
            <person name="Ro D.K."/>
            <person name="Shang Y."/>
            <person name="Huang S."/>
            <person name="Yan J."/>
        </authorList>
    </citation>
    <scope>NUCLEOTIDE SEQUENCE [LARGE SCALE GENOMIC DNA]</scope>
    <source>
        <strain evidence="1">Ta-2019</strain>
    </source>
</reference>
<name>A0AA38G404_TAXCH</name>
<proteinExistence type="predicted"/>
<comment type="caution">
    <text evidence="1">The sequence shown here is derived from an EMBL/GenBank/DDBJ whole genome shotgun (WGS) entry which is preliminary data.</text>
</comment>
<evidence type="ECO:0000313" key="2">
    <source>
        <dbReference type="Proteomes" id="UP000824469"/>
    </source>
</evidence>
<protein>
    <submittedName>
        <fullName evidence="1">Uncharacterized protein</fullName>
    </submittedName>
</protein>
<accession>A0AA38G404</accession>
<feature type="non-terminal residue" evidence="1">
    <location>
        <position position="121"/>
    </location>
</feature>
<sequence>CAREIVAYQRDDAQKDVALLTVREEVDMADEEWISVTVDTHGISIEYYDVYVTKAFTLWGEGEFNGVERLVEAHVDLVPIHGGGDANGEDQEDRVEVLEDTLDPLEVEKDALVPKRDDFSQ</sequence>
<feature type="non-terminal residue" evidence="1">
    <location>
        <position position="1"/>
    </location>
</feature>
<dbReference type="EMBL" id="JAHRHJ020000005">
    <property type="protein sequence ID" value="KAH9315811.1"/>
    <property type="molecule type" value="Genomic_DNA"/>
</dbReference>
<evidence type="ECO:0000313" key="1">
    <source>
        <dbReference type="EMBL" id="KAH9315811.1"/>
    </source>
</evidence>
<gene>
    <name evidence="1" type="ORF">KI387_024438</name>
</gene>
<dbReference type="Proteomes" id="UP000824469">
    <property type="component" value="Unassembled WGS sequence"/>
</dbReference>
<organism evidence="1 2">
    <name type="scientific">Taxus chinensis</name>
    <name type="common">Chinese yew</name>
    <name type="synonym">Taxus wallichiana var. chinensis</name>
    <dbReference type="NCBI Taxonomy" id="29808"/>
    <lineage>
        <taxon>Eukaryota</taxon>
        <taxon>Viridiplantae</taxon>
        <taxon>Streptophyta</taxon>
        <taxon>Embryophyta</taxon>
        <taxon>Tracheophyta</taxon>
        <taxon>Spermatophyta</taxon>
        <taxon>Pinopsida</taxon>
        <taxon>Pinidae</taxon>
        <taxon>Conifers II</taxon>
        <taxon>Cupressales</taxon>
        <taxon>Taxaceae</taxon>
        <taxon>Taxus</taxon>
    </lineage>
</organism>
<dbReference type="AlphaFoldDB" id="A0AA38G404"/>